<feature type="transmembrane region" description="Helical" evidence="1">
    <location>
        <begin position="252"/>
        <end position="276"/>
    </location>
</feature>
<feature type="transmembrane region" description="Helical" evidence="1">
    <location>
        <begin position="62"/>
        <end position="83"/>
    </location>
</feature>
<evidence type="ECO:0008006" key="4">
    <source>
        <dbReference type="Google" id="ProtNLM"/>
    </source>
</evidence>
<dbReference type="AlphaFoldDB" id="A0A7R7VGB1"/>
<feature type="transmembrane region" description="Helical" evidence="1">
    <location>
        <begin position="418"/>
        <end position="439"/>
    </location>
</feature>
<proteinExistence type="predicted"/>
<dbReference type="PANTHER" id="PTHR37577">
    <property type="entry name" value="INTEGRAL MEMBRANE PROTEIN"/>
    <property type="match status" value="1"/>
</dbReference>
<keyword evidence="3" id="KW-1185">Reference proteome</keyword>
<reference evidence="2" key="1">
    <citation type="submission" date="2021-01" db="EMBL/GenBank/DDBJ databases">
        <authorList>
            <consortium name="Aspergillus chevalieri M1 genome sequencing consortium"/>
            <person name="Kazuki M."/>
            <person name="Futagami T."/>
        </authorList>
    </citation>
    <scope>NUCLEOTIDE SEQUENCE</scope>
    <source>
        <strain evidence="2">M1</strain>
    </source>
</reference>
<feature type="transmembrane region" description="Helical" evidence="1">
    <location>
        <begin position="394"/>
        <end position="412"/>
    </location>
</feature>
<gene>
    <name evidence="2" type="ORF">ACHE_10690A</name>
</gene>
<dbReference type="InterPro" id="IPR053018">
    <property type="entry name" value="Elsinochrome_Biosynth-Asso"/>
</dbReference>
<keyword evidence="1" id="KW-0472">Membrane</keyword>
<organism evidence="2 3">
    <name type="scientific">Aspergillus chevalieri</name>
    <name type="common">Eurotium chevalieri</name>
    <dbReference type="NCBI Taxonomy" id="182096"/>
    <lineage>
        <taxon>Eukaryota</taxon>
        <taxon>Fungi</taxon>
        <taxon>Dikarya</taxon>
        <taxon>Ascomycota</taxon>
        <taxon>Pezizomycotina</taxon>
        <taxon>Eurotiomycetes</taxon>
        <taxon>Eurotiomycetidae</taxon>
        <taxon>Eurotiales</taxon>
        <taxon>Aspergillaceae</taxon>
        <taxon>Aspergillus</taxon>
        <taxon>Aspergillus subgen. Aspergillus</taxon>
    </lineage>
</organism>
<dbReference type="KEGG" id="ache:ACHE_10690A"/>
<reference evidence="2" key="2">
    <citation type="submission" date="2021-02" db="EMBL/GenBank/DDBJ databases">
        <title>Aspergillus chevalieri M1 genome sequence.</title>
        <authorList>
            <person name="Kadooka C."/>
            <person name="Mori K."/>
            <person name="Futagami T."/>
        </authorList>
    </citation>
    <scope>NUCLEOTIDE SEQUENCE</scope>
    <source>
        <strain evidence="2">M1</strain>
    </source>
</reference>
<name>A0A7R7VGB1_ASPCH</name>
<feature type="transmembrane region" description="Helical" evidence="1">
    <location>
        <begin position="366"/>
        <end position="387"/>
    </location>
</feature>
<dbReference type="Proteomes" id="UP000637239">
    <property type="component" value="Chromosome 1"/>
</dbReference>
<feature type="transmembrane region" description="Helical" evidence="1">
    <location>
        <begin position="325"/>
        <end position="346"/>
    </location>
</feature>
<dbReference type="RefSeq" id="XP_043131810.1">
    <property type="nucleotide sequence ID" value="XM_043282075.1"/>
</dbReference>
<feature type="transmembrane region" description="Helical" evidence="1">
    <location>
        <begin position="133"/>
        <end position="155"/>
    </location>
</feature>
<keyword evidence="1" id="KW-0812">Transmembrane</keyword>
<feature type="transmembrane region" description="Helical" evidence="1">
    <location>
        <begin position="213"/>
        <end position="232"/>
    </location>
</feature>
<accession>A0A7R7VGB1</accession>
<dbReference type="GeneID" id="66977647"/>
<dbReference type="EMBL" id="AP024416">
    <property type="protein sequence ID" value="BCR83288.1"/>
    <property type="molecule type" value="Genomic_DNA"/>
</dbReference>
<dbReference type="PANTHER" id="PTHR37577:SF1">
    <property type="entry name" value="INTEGRAL MEMBRANE PROTEIN"/>
    <property type="match status" value="1"/>
</dbReference>
<keyword evidence="1" id="KW-1133">Transmembrane helix</keyword>
<evidence type="ECO:0000313" key="3">
    <source>
        <dbReference type="Proteomes" id="UP000637239"/>
    </source>
</evidence>
<evidence type="ECO:0000256" key="1">
    <source>
        <dbReference type="SAM" id="Phobius"/>
    </source>
</evidence>
<evidence type="ECO:0000313" key="2">
    <source>
        <dbReference type="EMBL" id="BCR83288.1"/>
    </source>
</evidence>
<sequence length="444" mass="50023">MSDLQIVTGFAILLSGFAQFQCGLAALKWRTILDLAWFSCLTHLLCLTMLRRHLHTHTFQRIWRLFAMGVLAALLAAGLLITANPKWLLLSEDTKATPTICIVGCYLKPGPNKEWVESMESIPSVESWQPLEWFWTPVISASFVMVAFVSQVVRLHKTLSVGVSRATKWLDGQMQRLLWVLFRILCTEGDICSLGYRPIFGIVMILRFVLDSWASFAVEVSWVFAAFLWGILRLVKDLSPDSKMEPLDLNKQAWTFGQVVSVFALAAPLISIIGTLEENLKGEESSVPQRPSDGHQSSRLPLSSIRYSTFEDLERPDTGWASHTSCLGTAITYIYVSCIFIGYLVFTSMADGSALLNSIRRSGVAIPTAIYCFYCVVLCSLTIELAVSQDHHWLRRFLQFLIIGLFMIGWVWCTSLFYYLQIFAAIGLYVMGALIHRAIGWCTR</sequence>
<protein>
    <recommendedName>
        <fullName evidence="4">Transmembrane protein</fullName>
    </recommendedName>
</protein>